<comment type="caution">
    <text evidence="3">The sequence shown here is derived from an EMBL/GenBank/DDBJ whole genome shotgun (WGS) entry which is preliminary data.</text>
</comment>
<keyword evidence="4" id="KW-1185">Reference proteome</keyword>
<organism evidence="3 4">
    <name type="scientific">Sellimonas intestinalis</name>
    <dbReference type="NCBI Taxonomy" id="1653434"/>
    <lineage>
        <taxon>Bacteria</taxon>
        <taxon>Bacillati</taxon>
        <taxon>Bacillota</taxon>
        <taxon>Clostridia</taxon>
        <taxon>Lachnospirales</taxon>
        <taxon>Lachnospiraceae</taxon>
        <taxon>Sellimonas</taxon>
    </lineage>
</organism>
<evidence type="ECO:0000313" key="3">
    <source>
        <dbReference type="EMBL" id="RGE86469.1"/>
    </source>
</evidence>
<accession>A0A3E3K177</accession>
<name>A0A3E3K177_9FIRM</name>
<feature type="region of interest" description="Disordered" evidence="1">
    <location>
        <begin position="1"/>
        <end position="20"/>
    </location>
</feature>
<keyword evidence="2" id="KW-0812">Transmembrane</keyword>
<keyword evidence="2" id="KW-0472">Membrane</keyword>
<dbReference type="EMBL" id="QVLX01000005">
    <property type="protein sequence ID" value="RGE86469.1"/>
    <property type="molecule type" value="Genomic_DNA"/>
</dbReference>
<keyword evidence="2" id="KW-1133">Transmembrane helix</keyword>
<gene>
    <name evidence="3" type="ORF">DW016_10460</name>
</gene>
<protein>
    <submittedName>
        <fullName evidence="3">Uncharacterized protein</fullName>
    </submittedName>
</protein>
<dbReference type="AlphaFoldDB" id="A0A3E3K177"/>
<sequence length="83" mass="9348">MSLTNADSYKNNREKRKKEAKKKKLLFRLKTALAAVIVVLICVWIGYSGYQKIEENKPRASVTADYTAFDDYLSGLSNAEAAE</sequence>
<dbReference type="OrthoDB" id="1767071at2"/>
<feature type="transmembrane region" description="Helical" evidence="2">
    <location>
        <begin position="25"/>
        <end position="47"/>
    </location>
</feature>
<dbReference type="Proteomes" id="UP000261080">
    <property type="component" value="Unassembled WGS sequence"/>
</dbReference>
<reference evidence="3 4" key="1">
    <citation type="submission" date="2018-08" db="EMBL/GenBank/DDBJ databases">
        <title>A genome reference for cultivated species of the human gut microbiota.</title>
        <authorList>
            <person name="Zou Y."/>
            <person name="Xue W."/>
            <person name="Luo G."/>
        </authorList>
    </citation>
    <scope>NUCLEOTIDE SEQUENCE [LARGE SCALE GENOMIC DNA]</scope>
    <source>
        <strain evidence="3 4">AF37-2AT</strain>
    </source>
</reference>
<dbReference type="RefSeq" id="WP_048622062.1">
    <property type="nucleotide sequence ID" value="NZ_BAABYU010000001.1"/>
</dbReference>
<evidence type="ECO:0000256" key="2">
    <source>
        <dbReference type="SAM" id="Phobius"/>
    </source>
</evidence>
<evidence type="ECO:0000313" key="4">
    <source>
        <dbReference type="Proteomes" id="UP000261080"/>
    </source>
</evidence>
<proteinExistence type="predicted"/>
<evidence type="ECO:0000256" key="1">
    <source>
        <dbReference type="SAM" id="MobiDB-lite"/>
    </source>
</evidence>